<accession>A0A6C0K3E8</accession>
<name>A0A6C0K3E8_9ZZZZ</name>
<dbReference type="EMBL" id="MN740787">
    <property type="protein sequence ID" value="QHU11671.1"/>
    <property type="molecule type" value="Genomic_DNA"/>
</dbReference>
<dbReference type="AlphaFoldDB" id="A0A6C0K3E8"/>
<evidence type="ECO:0000313" key="1">
    <source>
        <dbReference type="EMBL" id="QHU11671.1"/>
    </source>
</evidence>
<sequence>MSAMATVVSAVSAVFASAPKEKTDFNREDYYATLRIMAEMTPPPVLTTLEGKKVMIALQHKNTPVLRQVVKRARKIDHCQTCEERVLKLFPLSIPDKDGNIVPLFLNPTTTPKPYQDLARRNQEYCHHTDITGIRILTGSDEYLFDFAEEQGVDPRMEGRLFHHFYKLLPSQKTELDPEETNLLHKAFHRYCPRQLPDMLETLLPLSKWTLNNGLFEMIKDIKTSLECIRDAIPEITYGENIRPSVSWLWRVVERFESMGKMPDQLTVHHRWLFCAEILLWTTISPDGLDHQNAVSCVIQQAHNNVIPVMSSAKDRSALIKILNHRLSPENYQRRTAAPSEGQINNAIHALGDFTNTIMTLEEATQIPGAVIVGVGIPTNTKTSSMSAFDAMKKEAKTATAITNKKKNPWGLAERCSEPQIQGLKDLVNYARDHPQTPIYLDASGMVSVYVASTTLSKEMCCVPYMWCFLQDTMTKIFTFPSPWAEIAVILPQYETTTYHNTLFLLRGALRVPSDLKNCCFPEFLRIASRRVCGPAFEKLNEKIRLSLPTAEPAIGRGTSASRGETLIKPIRVRVEGREYTFTTM</sequence>
<organism evidence="1">
    <name type="scientific">viral metagenome</name>
    <dbReference type="NCBI Taxonomy" id="1070528"/>
    <lineage>
        <taxon>unclassified sequences</taxon>
        <taxon>metagenomes</taxon>
        <taxon>organismal metagenomes</taxon>
    </lineage>
</organism>
<reference evidence="1" key="1">
    <citation type="journal article" date="2020" name="Nature">
        <title>Giant virus diversity and host interactions through global metagenomics.</title>
        <authorList>
            <person name="Schulz F."/>
            <person name="Roux S."/>
            <person name="Paez-Espino D."/>
            <person name="Jungbluth S."/>
            <person name="Walsh D.A."/>
            <person name="Denef V.J."/>
            <person name="McMahon K.D."/>
            <person name="Konstantinidis K.T."/>
            <person name="Eloe-Fadrosh E.A."/>
            <person name="Kyrpides N.C."/>
            <person name="Woyke T."/>
        </authorList>
    </citation>
    <scope>NUCLEOTIDE SEQUENCE</scope>
    <source>
        <strain evidence="1">GVMAG-S-1101169-75</strain>
    </source>
</reference>
<protein>
    <submittedName>
        <fullName evidence="1">Uncharacterized protein</fullName>
    </submittedName>
</protein>
<proteinExistence type="predicted"/>